<proteinExistence type="predicted"/>
<dbReference type="EMBL" id="JBAMIC010004070">
    <property type="protein sequence ID" value="KAK7087950.1"/>
    <property type="molecule type" value="Genomic_DNA"/>
</dbReference>
<accession>A0AAN9FYI8</accession>
<dbReference type="AlphaFoldDB" id="A0AAN9FYI8"/>
<evidence type="ECO:0000313" key="1">
    <source>
        <dbReference type="EMBL" id="KAK7087950.1"/>
    </source>
</evidence>
<name>A0AAN9FYI8_9CAEN</name>
<organism evidence="1 2">
    <name type="scientific">Littorina saxatilis</name>
    <dbReference type="NCBI Taxonomy" id="31220"/>
    <lineage>
        <taxon>Eukaryota</taxon>
        <taxon>Metazoa</taxon>
        <taxon>Spiralia</taxon>
        <taxon>Lophotrochozoa</taxon>
        <taxon>Mollusca</taxon>
        <taxon>Gastropoda</taxon>
        <taxon>Caenogastropoda</taxon>
        <taxon>Littorinimorpha</taxon>
        <taxon>Littorinoidea</taxon>
        <taxon>Littorinidae</taxon>
        <taxon>Littorina</taxon>
    </lineage>
</organism>
<keyword evidence="2" id="KW-1185">Reference proteome</keyword>
<comment type="caution">
    <text evidence="1">The sequence shown here is derived from an EMBL/GenBank/DDBJ whole genome shotgun (WGS) entry which is preliminary data.</text>
</comment>
<sequence>MVSVQKLQEGTKFKYLENLDEGIDSLTAHLPMFARTSTTFKLHTMRTHRNMDDSTLIKMGNTGTSPITGSWCASEWGFSAEASEYHYQPVQSKQSEILSQTDEEWGSNSLSYKRLKYTFTNRVTVLNRFLHGLKMILGCHVVRYMVHILQHFVPDFFHCWSTPASGSQSMSRSA</sequence>
<dbReference type="Proteomes" id="UP001374579">
    <property type="component" value="Unassembled WGS sequence"/>
</dbReference>
<reference evidence="1 2" key="1">
    <citation type="submission" date="2024-02" db="EMBL/GenBank/DDBJ databases">
        <title>Chromosome-scale genome assembly of the rough periwinkle Littorina saxatilis.</title>
        <authorList>
            <person name="De Jode A."/>
            <person name="Faria R."/>
            <person name="Formenti G."/>
            <person name="Sims Y."/>
            <person name="Smith T.P."/>
            <person name="Tracey A."/>
            <person name="Wood J.M.D."/>
            <person name="Zagrodzka Z.B."/>
            <person name="Johannesson K."/>
            <person name="Butlin R.K."/>
            <person name="Leder E.H."/>
        </authorList>
    </citation>
    <scope>NUCLEOTIDE SEQUENCE [LARGE SCALE GENOMIC DNA]</scope>
    <source>
        <strain evidence="1">Snail1</strain>
        <tissue evidence="1">Muscle</tissue>
    </source>
</reference>
<protein>
    <submittedName>
        <fullName evidence="1">Uncharacterized protein</fullName>
    </submittedName>
</protein>
<evidence type="ECO:0000313" key="2">
    <source>
        <dbReference type="Proteomes" id="UP001374579"/>
    </source>
</evidence>
<gene>
    <name evidence="1" type="ORF">V1264_021936</name>
</gene>